<dbReference type="GO" id="GO:0009244">
    <property type="term" value="P:lipopolysaccharide core region biosynthetic process"/>
    <property type="evidence" value="ECO:0007669"/>
    <property type="project" value="TreeGrafter"/>
</dbReference>
<evidence type="ECO:0000256" key="8">
    <source>
        <dbReference type="ARBA" id="ARBA00022840"/>
    </source>
</evidence>
<comment type="pathway">
    <text evidence="1">Glycolipid biosynthesis; lipid IV(A) biosynthesis; lipid IV(A) from (3R)-3-hydroxytetradecanoyl-[acyl-carrier-protein] and UDP-N-acetyl-alpha-D-glucosamine: step 6/6.</text>
</comment>
<gene>
    <name evidence="10" type="ORF">LCGC14_0433160</name>
</gene>
<dbReference type="HAMAP" id="MF_00409">
    <property type="entry name" value="LpxK"/>
    <property type="match status" value="1"/>
</dbReference>
<keyword evidence="5" id="KW-0808">Transferase</keyword>
<organism evidence="10">
    <name type="scientific">marine sediment metagenome</name>
    <dbReference type="NCBI Taxonomy" id="412755"/>
    <lineage>
        <taxon>unclassified sequences</taxon>
        <taxon>metagenomes</taxon>
        <taxon>ecological metagenomes</taxon>
    </lineage>
</organism>
<evidence type="ECO:0000256" key="5">
    <source>
        <dbReference type="ARBA" id="ARBA00022679"/>
    </source>
</evidence>
<dbReference type="UniPathway" id="UPA00359">
    <property type="reaction ID" value="UER00482"/>
</dbReference>
<evidence type="ECO:0000256" key="3">
    <source>
        <dbReference type="ARBA" id="ARBA00022516"/>
    </source>
</evidence>
<evidence type="ECO:0000256" key="7">
    <source>
        <dbReference type="ARBA" id="ARBA00022777"/>
    </source>
</evidence>
<comment type="caution">
    <text evidence="10">The sequence shown here is derived from an EMBL/GenBank/DDBJ whole genome shotgun (WGS) entry which is preliminary data.</text>
</comment>
<name>A0A0F9T5I7_9ZZZZ</name>
<dbReference type="PANTHER" id="PTHR42724">
    <property type="entry name" value="TETRAACYLDISACCHARIDE 4'-KINASE"/>
    <property type="match status" value="1"/>
</dbReference>
<dbReference type="NCBIfam" id="TIGR00682">
    <property type="entry name" value="lpxK"/>
    <property type="match status" value="1"/>
</dbReference>
<dbReference type="GO" id="GO:0005886">
    <property type="term" value="C:plasma membrane"/>
    <property type="evidence" value="ECO:0007669"/>
    <property type="project" value="TreeGrafter"/>
</dbReference>
<dbReference type="AlphaFoldDB" id="A0A0F9T5I7"/>
<dbReference type="InterPro" id="IPR003758">
    <property type="entry name" value="LpxK"/>
</dbReference>
<evidence type="ECO:0000256" key="2">
    <source>
        <dbReference type="ARBA" id="ARBA00012071"/>
    </source>
</evidence>
<accession>A0A0F9T5I7</accession>
<dbReference type="GO" id="GO:0005524">
    <property type="term" value="F:ATP binding"/>
    <property type="evidence" value="ECO:0007669"/>
    <property type="project" value="UniProtKB-KW"/>
</dbReference>
<evidence type="ECO:0000256" key="6">
    <source>
        <dbReference type="ARBA" id="ARBA00022741"/>
    </source>
</evidence>
<keyword evidence="3" id="KW-0444">Lipid biosynthesis</keyword>
<proteinExistence type="inferred from homology"/>
<sequence>MMLQETPPFWWRARSWPTRLLAPAAMIYGRVARRNLERGERADIDVPVLCVGNFTVGGGGKTPTAMALGRAAKAAGLRPGFVSRGHGRSGRGAVAVDPEHHSAGEVGDEPLLLATVAPTAVAVDRKQAAALLKREHGVNFIIMDDGFQSSRLWIDYALIVIDARRGLGNGAVIPAGPVRAPVIDQIRLADALLVVGQGDGGDTVIRRTARANKPVFEAALKPRDGDRFRAMRVLAFAGIADPTKFYASLGALGADIVETRDFPDHHAFSKGDMDELSAAAWRSGLQLATTRKDAVRLATGTAAHQLFFKECEVLDVDLRFEPDSLGARIVRDTRLAFRRRKFR</sequence>
<keyword evidence="8" id="KW-0067">ATP-binding</keyword>
<evidence type="ECO:0000313" key="10">
    <source>
        <dbReference type="EMBL" id="KKN70207.1"/>
    </source>
</evidence>
<dbReference type="InterPro" id="IPR027417">
    <property type="entry name" value="P-loop_NTPase"/>
</dbReference>
<dbReference type="PANTHER" id="PTHR42724:SF1">
    <property type="entry name" value="TETRAACYLDISACCHARIDE 4'-KINASE, MITOCHONDRIAL-RELATED"/>
    <property type="match status" value="1"/>
</dbReference>
<keyword evidence="6" id="KW-0547">Nucleotide-binding</keyword>
<dbReference type="Pfam" id="PF02606">
    <property type="entry name" value="LpxK"/>
    <property type="match status" value="1"/>
</dbReference>
<dbReference type="SUPFAM" id="SSF52540">
    <property type="entry name" value="P-loop containing nucleoside triphosphate hydrolases"/>
    <property type="match status" value="1"/>
</dbReference>
<protein>
    <recommendedName>
        <fullName evidence="2">tetraacyldisaccharide 4'-kinase</fullName>
        <ecNumber evidence="2">2.7.1.130</ecNumber>
    </recommendedName>
</protein>
<keyword evidence="7" id="KW-0418">Kinase</keyword>
<dbReference type="EMBL" id="LAZR01000408">
    <property type="protein sequence ID" value="KKN70207.1"/>
    <property type="molecule type" value="Genomic_DNA"/>
</dbReference>
<dbReference type="GO" id="GO:0009245">
    <property type="term" value="P:lipid A biosynthetic process"/>
    <property type="evidence" value="ECO:0007669"/>
    <property type="project" value="UniProtKB-KW"/>
</dbReference>
<evidence type="ECO:0000256" key="9">
    <source>
        <dbReference type="ARBA" id="ARBA00023098"/>
    </source>
</evidence>
<evidence type="ECO:0000256" key="4">
    <source>
        <dbReference type="ARBA" id="ARBA00022556"/>
    </source>
</evidence>
<dbReference type="GO" id="GO:0009029">
    <property type="term" value="F:lipid-A 4'-kinase activity"/>
    <property type="evidence" value="ECO:0007669"/>
    <property type="project" value="UniProtKB-EC"/>
</dbReference>
<dbReference type="EC" id="2.7.1.130" evidence="2"/>
<keyword evidence="9" id="KW-0443">Lipid metabolism</keyword>
<reference evidence="10" key="1">
    <citation type="journal article" date="2015" name="Nature">
        <title>Complex archaea that bridge the gap between prokaryotes and eukaryotes.</title>
        <authorList>
            <person name="Spang A."/>
            <person name="Saw J.H."/>
            <person name="Jorgensen S.L."/>
            <person name="Zaremba-Niedzwiedzka K."/>
            <person name="Martijn J."/>
            <person name="Lind A.E."/>
            <person name="van Eijk R."/>
            <person name="Schleper C."/>
            <person name="Guy L."/>
            <person name="Ettema T.J."/>
        </authorList>
    </citation>
    <scope>NUCLEOTIDE SEQUENCE</scope>
</reference>
<keyword evidence="4" id="KW-0441">Lipid A biosynthesis</keyword>
<evidence type="ECO:0000256" key="1">
    <source>
        <dbReference type="ARBA" id="ARBA00004870"/>
    </source>
</evidence>